<proteinExistence type="predicted"/>
<protein>
    <submittedName>
        <fullName evidence="1">Uncharacterized protein</fullName>
    </submittedName>
</protein>
<dbReference type="EMBL" id="LR797824">
    <property type="protein sequence ID" value="CAB4241749.1"/>
    <property type="molecule type" value="Genomic_DNA"/>
</dbReference>
<gene>
    <name evidence="1" type="ORF">UFOVP71_287</name>
</gene>
<name>A0A6J5TBS4_9CAUD</name>
<accession>A0A6J5TBS4</accession>
<organism evidence="1">
    <name type="scientific">uncultured Caudovirales phage</name>
    <dbReference type="NCBI Taxonomy" id="2100421"/>
    <lineage>
        <taxon>Viruses</taxon>
        <taxon>Duplodnaviria</taxon>
        <taxon>Heunggongvirae</taxon>
        <taxon>Uroviricota</taxon>
        <taxon>Caudoviricetes</taxon>
        <taxon>Peduoviridae</taxon>
        <taxon>Maltschvirus</taxon>
        <taxon>Maltschvirus maltsch</taxon>
    </lineage>
</organism>
<evidence type="ECO:0000313" key="1">
    <source>
        <dbReference type="EMBL" id="CAB4241749.1"/>
    </source>
</evidence>
<reference evidence="1" key="1">
    <citation type="submission" date="2020-05" db="EMBL/GenBank/DDBJ databases">
        <authorList>
            <person name="Chiriac C."/>
            <person name="Salcher M."/>
            <person name="Ghai R."/>
            <person name="Kavagutti S V."/>
        </authorList>
    </citation>
    <scope>NUCLEOTIDE SEQUENCE</scope>
</reference>
<sequence>MSKQFNNSHGTTSSEFSIGVGGRGARHVVLGAVCHSGNALALDKEGQEIKVAGTEFFDLKMLAKDQDGNIATKQIRGTITVGGHITKVEDVFEEGFNGNVNLTLSGNTLSISCAKGTATTATYSVYVALQRIE</sequence>